<keyword evidence="6" id="KW-0732">Signal</keyword>
<dbReference type="InterPro" id="IPR019819">
    <property type="entry name" value="Carboxylesterase_B_CS"/>
</dbReference>
<dbReference type="GO" id="GO:0003990">
    <property type="term" value="F:acetylcholinesterase activity"/>
    <property type="evidence" value="ECO:0007669"/>
    <property type="project" value="TreeGrafter"/>
</dbReference>
<dbReference type="InterPro" id="IPR019826">
    <property type="entry name" value="Carboxylesterase_B_AS"/>
</dbReference>
<evidence type="ECO:0000313" key="9">
    <source>
        <dbReference type="WBParaSite" id="TREG1_31420.1"/>
    </source>
</evidence>
<keyword evidence="2" id="KW-0719">Serine esterase</keyword>
<organism evidence="8 9">
    <name type="scientific">Trichobilharzia regenti</name>
    <name type="common">Nasal bird schistosome</name>
    <dbReference type="NCBI Taxonomy" id="157069"/>
    <lineage>
        <taxon>Eukaryota</taxon>
        <taxon>Metazoa</taxon>
        <taxon>Spiralia</taxon>
        <taxon>Lophotrochozoa</taxon>
        <taxon>Platyhelminthes</taxon>
        <taxon>Trematoda</taxon>
        <taxon>Digenea</taxon>
        <taxon>Strigeidida</taxon>
        <taxon>Schistosomatoidea</taxon>
        <taxon>Schistosomatidae</taxon>
        <taxon>Trichobilharzia</taxon>
    </lineage>
</organism>
<dbReference type="GO" id="GO:0019695">
    <property type="term" value="P:choline metabolic process"/>
    <property type="evidence" value="ECO:0007669"/>
    <property type="project" value="TreeGrafter"/>
</dbReference>
<dbReference type="GO" id="GO:0006581">
    <property type="term" value="P:acetylcholine catabolic process"/>
    <property type="evidence" value="ECO:0007669"/>
    <property type="project" value="TreeGrafter"/>
</dbReference>
<sequence>MNFSIVITAILLKLLTIYGLSVFQEVNKVYVPFSENITTTVTISQTGQSLPSVDKSNLCSPDNPVTYTPVGIYCGIREIVHWPNGPASMVDIYHGIRYAQSPTGPLRFKKPVEPIPEPKKVFMADKLPPTCPQPLDTMFQNSAAARMWVPNTPMSEDCLFLNIWVPSRQSNDNHLNSKEKLAVMLWIYGGSFYMGTSTLSVYDARFLAVRQNVIVASMNYRLGSFGFLYMNTEEAPGNMGLWDQRLAMKWVKDNIEYFGGDPYRITLFGESAGAVSVSTHVVSPWSHSYFTNAIMQSGSIFSNWGLATKEISFNQTQKLAKILACGDRSLNDQVNCLRTKSIKEILDAHDTMYNPGSYFSVPFPPVLDNDFFPYENSQSFRQLRHLKPSGALMFGINKNEGSYFLLYAFVSNAKWMNNITHLPITNRMDYIRCLRQVLDLDEDDRPEFTEPLVRYTDFEYQTYEHLPTLESWTERLEEISSDRSFKCPTINMASAVTNEHRTPGRRRSSTLPVYFYEFQHRTASLPMPKWTGTMHGYEIEYIFGIPFSPQFQATFYRFTDEERQLSDIMMTYWANFARTGDPNILPDGRHVTDQADSEDTEELVEDDFENPANYRQKRRNPFIGWPEFLNSTKAYIVFRSAPGNLHVNTRPRHRQCLFWRRWYPALLQQVERNRQQCLGRN</sequence>
<keyword evidence="3 6" id="KW-0378">Hydrolase</keyword>
<dbReference type="FunFam" id="3.40.50.1820:FF:000029">
    <property type="entry name" value="Acetylcholinesterase"/>
    <property type="match status" value="1"/>
</dbReference>
<feature type="domain" description="Carboxylesterase type B" evidence="7">
    <location>
        <begin position="65"/>
        <end position="589"/>
    </location>
</feature>
<dbReference type="AlphaFoldDB" id="A0AA85JNZ1"/>
<feature type="active site" description="Acyl-ester intermediate" evidence="5">
    <location>
        <position position="271"/>
    </location>
</feature>
<evidence type="ECO:0000259" key="7">
    <source>
        <dbReference type="Pfam" id="PF00135"/>
    </source>
</evidence>
<evidence type="ECO:0000256" key="6">
    <source>
        <dbReference type="RuleBase" id="RU361235"/>
    </source>
</evidence>
<dbReference type="PANTHER" id="PTHR43918:SF4">
    <property type="entry name" value="CARBOXYLIC ESTER HYDROLASE"/>
    <property type="match status" value="1"/>
</dbReference>
<dbReference type="InterPro" id="IPR029058">
    <property type="entry name" value="AB_hydrolase_fold"/>
</dbReference>
<feature type="active site" description="Charge relay system" evidence="5">
    <location>
        <position position="400"/>
    </location>
</feature>
<dbReference type="InterPro" id="IPR050654">
    <property type="entry name" value="AChE-related_enzymes"/>
</dbReference>
<dbReference type="EC" id="3.1.1.-" evidence="6"/>
<dbReference type="PROSITE" id="PS00941">
    <property type="entry name" value="CARBOXYLESTERASE_B_2"/>
    <property type="match status" value="1"/>
</dbReference>
<dbReference type="GO" id="GO:0005886">
    <property type="term" value="C:plasma membrane"/>
    <property type="evidence" value="ECO:0007669"/>
    <property type="project" value="TreeGrafter"/>
</dbReference>
<keyword evidence="4" id="KW-1015">Disulfide bond</keyword>
<dbReference type="Pfam" id="PF00135">
    <property type="entry name" value="COesterase"/>
    <property type="match status" value="1"/>
</dbReference>
<evidence type="ECO:0000256" key="1">
    <source>
        <dbReference type="ARBA" id="ARBA00005964"/>
    </source>
</evidence>
<evidence type="ECO:0000256" key="2">
    <source>
        <dbReference type="ARBA" id="ARBA00022487"/>
    </source>
</evidence>
<reference evidence="8" key="1">
    <citation type="submission" date="2022-06" db="EMBL/GenBank/DDBJ databases">
        <authorList>
            <person name="Berger JAMES D."/>
            <person name="Berger JAMES D."/>
        </authorList>
    </citation>
    <scope>NUCLEOTIDE SEQUENCE [LARGE SCALE GENOMIC DNA]</scope>
</reference>
<dbReference type="PRINTS" id="PR00878">
    <property type="entry name" value="CHOLNESTRASE"/>
</dbReference>
<name>A0AA85JNZ1_TRIRE</name>
<evidence type="ECO:0000256" key="4">
    <source>
        <dbReference type="ARBA" id="ARBA00023157"/>
    </source>
</evidence>
<evidence type="ECO:0000256" key="3">
    <source>
        <dbReference type="ARBA" id="ARBA00022801"/>
    </source>
</evidence>
<dbReference type="SUPFAM" id="SSF53474">
    <property type="entry name" value="alpha/beta-Hydrolases"/>
    <property type="match status" value="1"/>
</dbReference>
<dbReference type="PANTHER" id="PTHR43918">
    <property type="entry name" value="ACETYLCHOLINESTERASE"/>
    <property type="match status" value="1"/>
</dbReference>
<accession>A0AA85JNZ1</accession>
<comment type="similarity">
    <text evidence="1 6">Belongs to the type-B carboxylesterase/lipase family.</text>
</comment>
<evidence type="ECO:0000313" key="8">
    <source>
        <dbReference type="Proteomes" id="UP000050795"/>
    </source>
</evidence>
<dbReference type="PROSITE" id="PS00122">
    <property type="entry name" value="CARBOXYLESTERASE_B_1"/>
    <property type="match status" value="1"/>
</dbReference>
<dbReference type="WBParaSite" id="TREG1_31420.1">
    <property type="protein sequence ID" value="TREG1_31420.1"/>
    <property type="gene ID" value="TREG1_31420"/>
</dbReference>
<keyword evidence="8" id="KW-1185">Reference proteome</keyword>
<dbReference type="InterPro" id="IPR002018">
    <property type="entry name" value="CarbesteraseB"/>
</dbReference>
<feature type="active site" description="Charge relay system" evidence="5">
    <location>
        <position position="535"/>
    </location>
</feature>
<dbReference type="Proteomes" id="UP000050795">
    <property type="component" value="Unassembled WGS sequence"/>
</dbReference>
<reference evidence="9" key="2">
    <citation type="submission" date="2023-11" db="UniProtKB">
        <authorList>
            <consortium name="WormBaseParasite"/>
        </authorList>
    </citation>
    <scope>IDENTIFICATION</scope>
</reference>
<feature type="chain" id="PRO_5041515332" description="Carboxylic ester hydrolase" evidence="6">
    <location>
        <begin position="20"/>
        <end position="681"/>
    </location>
</feature>
<evidence type="ECO:0000256" key="5">
    <source>
        <dbReference type="PIRSR" id="PIRSR600997-1"/>
    </source>
</evidence>
<proteinExistence type="inferred from homology"/>
<feature type="signal peptide" evidence="6">
    <location>
        <begin position="1"/>
        <end position="19"/>
    </location>
</feature>
<protein>
    <recommendedName>
        <fullName evidence="6">Carboxylic ester hydrolase</fullName>
        <ecNumber evidence="6">3.1.1.-</ecNumber>
    </recommendedName>
</protein>
<dbReference type="InterPro" id="IPR000997">
    <property type="entry name" value="Cholinesterase"/>
</dbReference>
<dbReference type="Gene3D" id="3.40.50.1820">
    <property type="entry name" value="alpha/beta hydrolase"/>
    <property type="match status" value="1"/>
</dbReference>
<dbReference type="GO" id="GO:0005615">
    <property type="term" value="C:extracellular space"/>
    <property type="evidence" value="ECO:0007669"/>
    <property type="project" value="TreeGrafter"/>
</dbReference>